<evidence type="ECO:0000313" key="1">
    <source>
        <dbReference type="EMBL" id="MFD2116315.1"/>
    </source>
</evidence>
<evidence type="ECO:0000313" key="2">
    <source>
        <dbReference type="Proteomes" id="UP001597362"/>
    </source>
</evidence>
<dbReference type="EMBL" id="JBHUHO010000030">
    <property type="protein sequence ID" value="MFD2116315.1"/>
    <property type="molecule type" value="Genomic_DNA"/>
</dbReference>
<keyword evidence="2" id="KW-1185">Reference proteome</keyword>
<sequence length="68" mass="7755">MALTREELHHLINQIPDEKLPAIGDLLSRIYEEENIDKEEALEIDAAKKRIANGEYATFDDVFGDLNV</sequence>
<reference evidence="2" key="1">
    <citation type="journal article" date="2019" name="Int. J. Syst. Evol. Microbiol.">
        <title>The Global Catalogue of Microorganisms (GCM) 10K type strain sequencing project: providing services to taxonomists for standard genome sequencing and annotation.</title>
        <authorList>
            <consortium name="The Broad Institute Genomics Platform"/>
            <consortium name="The Broad Institute Genome Sequencing Center for Infectious Disease"/>
            <person name="Wu L."/>
            <person name="Ma J."/>
        </authorList>
    </citation>
    <scope>NUCLEOTIDE SEQUENCE [LARGE SCALE GENOMIC DNA]</scope>
    <source>
        <strain evidence="2">GH52</strain>
    </source>
</reference>
<gene>
    <name evidence="1" type="ORF">ACFSJH_11345</name>
</gene>
<proteinExistence type="predicted"/>
<dbReference type="RefSeq" id="WP_377772358.1">
    <property type="nucleotide sequence ID" value="NZ_JBHUHO010000030.1"/>
</dbReference>
<comment type="caution">
    <text evidence="1">The sequence shown here is derived from an EMBL/GenBank/DDBJ whole genome shotgun (WGS) entry which is preliminary data.</text>
</comment>
<protein>
    <submittedName>
        <fullName evidence="1">Uncharacterized protein</fullName>
    </submittedName>
</protein>
<organism evidence="1 2">
    <name type="scientific">Paenibacillus yanchengensis</name>
    <dbReference type="NCBI Taxonomy" id="2035833"/>
    <lineage>
        <taxon>Bacteria</taxon>
        <taxon>Bacillati</taxon>
        <taxon>Bacillota</taxon>
        <taxon>Bacilli</taxon>
        <taxon>Bacillales</taxon>
        <taxon>Paenibacillaceae</taxon>
        <taxon>Paenibacillus</taxon>
    </lineage>
</organism>
<accession>A0ABW4YKR5</accession>
<dbReference type="Proteomes" id="UP001597362">
    <property type="component" value="Unassembled WGS sequence"/>
</dbReference>
<name>A0ABW4YKR5_9BACL</name>